<dbReference type="InterPro" id="IPR050926">
    <property type="entry name" value="Aconitase/IPM_isomerase"/>
</dbReference>
<evidence type="ECO:0000256" key="4">
    <source>
        <dbReference type="ARBA" id="ARBA00007185"/>
    </source>
</evidence>
<dbReference type="PANTHER" id="PTHR43160">
    <property type="entry name" value="ACONITATE HYDRATASE B"/>
    <property type="match status" value="1"/>
</dbReference>
<evidence type="ECO:0000256" key="8">
    <source>
        <dbReference type="ARBA" id="ARBA00022723"/>
    </source>
</evidence>
<dbReference type="EC" id="4.2.1.3" evidence="5"/>
<dbReference type="Proteomes" id="UP000434172">
    <property type="component" value="Unassembled WGS sequence"/>
</dbReference>
<comment type="similarity">
    <text evidence="4">Belongs to the aconitase/IPM isomerase family.</text>
</comment>
<evidence type="ECO:0000256" key="17">
    <source>
        <dbReference type="SAM" id="MobiDB-lite"/>
    </source>
</evidence>
<dbReference type="Pfam" id="PF00330">
    <property type="entry name" value="Aconitase"/>
    <property type="match status" value="1"/>
</dbReference>
<dbReference type="PANTHER" id="PTHR43160:SF3">
    <property type="entry name" value="ACONITATE HYDRATASE, MITOCHONDRIAL"/>
    <property type="match status" value="1"/>
</dbReference>
<dbReference type="InterPro" id="IPR000573">
    <property type="entry name" value="AconitaseA/IPMdHydase_ssu_swvl"/>
</dbReference>
<keyword evidence="12" id="KW-0496">Mitochondrion</keyword>
<evidence type="ECO:0000256" key="9">
    <source>
        <dbReference type="ARBA" id="ARBA00022946"/>
    </source>
</evidence>
<dbReference type="InterPro" id="IPR007219">
    <property type="entry name" value="XnlR_reg_dom"/>
</dbReference>
<evidence type="ECO:0000256" key="13">
    <source>
        <dbReference type="ARBA" id="ARBA00023239"/>
    </source>
</evidence>
<comment type="catalytic activity">
    <reaction evidence="15">
        <text>citrate = D-threo-isocitrate</text>
        <dbReference type="Rhea" id="RHEA:10336"/>
        <dbReference type="ChEBI" id="CHEBI:15562"/>
        <dbReference type="ChEBI" id="CHEBI:16947"/>
        <dbReference type="EC" id="4.2.1.3"/>
    </reaction>
</comment>
<dbReference type="OrthoDB" id="2224430at2759"/>
<evidence type="ECO:0000256" key="16">
    <source>
        <dbReference type="ARBA" id="ARBA00029682"/>
    </source>
</evidence>
<organism evidence="19 20">
    <name type="scientific">Colletotrichum asianum</name>
    <dbReference type="NCBI Taxonomy" id="702518"/>
    <lineage>
        <taxon>Eukaryota</taxon>
        <taxon>Fungi</taxon>
        <taxon>Dikarya</taxon>
        <taxon>Ascomycota</taxon>
        <taxon>Pezizomycotina</taxon>
        <taxon>Sordariomycetes</taxon>
        <taxon>Hypocreomycetidae</taxon>
        <taxon>Glomerellales</taxon>
        <taxon>Glomerellaceae</taxon>
        <taxon>Colletotrichum</taxon>
        <taxon>Colletotrichum gloeosporioides species complex</taxon>
    </lineage>
</organism>
<keyword evidence="20" id="KW-1185">Reference proteome</keyword>
<evidence type="ECO:0000256" key="2">
    <source>
        <dbReference type="ARBA" id="ARBA00004173"/>
    </source>
</evidence>
<dbReference type="GO" id="GO:0051539">
    <property type="term" value="F:4 iron, 4 sulfur cluster binding"/>
    <property type="evidence" value="ECO:0007669"/>
    <property type="project" value="InterPro"/>
</dbReference>
<reference evidence="19 20" key="1">
    <citation type="submission" date="2019-12" db="EMBL/GenBank/DDBJ databases">
        <title>A genome sequence resource for the geographically widespread anthracnose pathogen Colletotrichum asianum.</title>
        <authorList>
            <person name="Meng Y."/>
        </authorList>
    </citation>
    <scope>NUCLEOTIDE SEQUENCE [LARGE SCALE GENOMIC DNA]</scope>
    <source>
        <strain evidence="19 20">ICMP 18580</strain>
    </source>
</reference>
<evidence type="ECO:0000313" key="20">
    <source>
        <dbReference type="Proteomes" id="UP000434172"/>
    </source>
</evidence>
<sequence length="1688" mass="185761">MSSRVNPPKKVRLACRRCRTRRIKVRPFFAPLTSAQLRPPGVPSSLLGPRYSGPMTFTCLDTHYLPVRRRSPCLHKLRKSRRNLPRCRQSELGLAGPSQLDPLFFASAARARIQWLEDIIKSRLPDVDLSTGPQIDAFPDPKGSAAVGGGGDLEDDNVSTPSPRSGRAGSQPTARTASLGSQRQSLKRPAEAAGSYDHDEQFPDRAHSVAMNLGMLSLNSDSSQKHYLGSSSGVLFTNLIGASPSSAGSTPAALLEDVQAQGPSSEWYDTSVPTDITKQYNRSLHIFLRQELPRKEDAIKLVHTYVRWMHSDYPVLEPTSLLSALDALYSTFSCSLDDDPFPHGWPSTMQAFRWNGRQRLPGDQGVHSVPMPVVAFILFMVFNIAAIVKVRGRVYEFPPERFYRAALHFSKDCFSQISLSSIQALVVLIVHSMLTPAEVNLWTLIHIALAHCVELGIHREPLNTIEPADFENQQIRRLTFFTIYSLDRSVSSIQGRPLGFRDETFDIKLPESPPTHHGSTSGTIPLSFSAAVLRFARYQFELDRMVSDVKLQLYHLPCDSAWFPLPQNPPAQQARIKEELVDWWDRVSSETFDFPGIDSRQRRMWQIKLKVKYHTTMVMLFQPSQAIRNPSPESLQVCFNNAASILHDYQALHDMQGLHHGWRTVQNIFAAGATLIYSFWTCSTVRQNASTADLSKSLRTCSSLLTVGGEWWPSVKKGQRSFGAIVDLTIRKLYTGNMPSKNPRLYMPLGADRLEDGQNALDHADGGHSVHDATAQQADLAHIPLNGADAAWHQMPGSSAVAMAHSQDAVHWQGAYPEPPFHGGSNDYVPEIETFLADFDKSEFSWSFPLAGIGDPSSRIGVAKHEDLNIFAHQITNVAIMSFTLLREARSKACSSLRQGSRAVRTRHFATPSGQVALSPLEPYNTLDYGLRLQALRDVQKSNKRPLTLSEKVLYSHLIPGEEGWVLDEIKRGKTILRLRPDRVACHDATATMALLQFISAGLPRVRVPSSVHSDHLIVAEKGDKEDLSRAASDHREVYAFLSSATKKYGIGYWKPGAGIIHTTIFENYAFPGGLMIGTDSHTPNAGGMGMLGIGVGGADAVDAMSGMPWELACPKVVGVRLTGKLQGWSSSKDIICKLAGILTVAGGKGKIIEFFGPGTETLGATAMATVCNMSAEIGSTSCIFPYSEAMSRYLSATKRQGIAKYVNSFKQELLIADEGSDRYYDDIIEIDLSTLEPHINGPFTPDLAHPLSQFKDHVSESSWPTNLSCSLVGSCTNSSYEDLEKVRDLVIQAKKAGLDRPKTPFLVSPGSEQIRATAEEEGILETLRQAGATVLSNSCGPCVGQWDRKDVDVKGAEKNSVISSFNRNFTGRHDSKPATHSFVTSPELATAFAFAGNLTFNPITDTIPVPGAITPFRFTPPKAEELPVAFSPGADRFQPPVIADTSELTVNIDPKSDRLQLLTPFEPWQPGNASNLTVLIKVRGKCTTDHISPAGPWYNYRGHLENISNNLLLGATNDFLPDASTLQMIGKAKDPVDGDKIKPVPRAARSLKKAGIRWCIIGDNNYGEGSSREHAALEPRYLGGVAVISRGFARIHETNLKKQGMLPLAFADPADYDKIRDGDKITLLDVEEGELQPGKQVTMEVVTKEGSRWKAKLNHSYELNQIEWLRAGSALNYIKRVALGKSA</sequence>
<dbReference type="NCBIfam" id="NF005558">
    <property type="entry name" value="PRK07229.1"/>
    <property type="match status" value="1"/>
</dbReference>
<keyword evidence="9" id="KW-0809">Transit peptide</keyword>
<dbReference type="InterPro" id="IPR018136">
    <property type="entry name" value="Aconitase_4Fe-4S_BS"/>
</dbReference>
<dbReference type="GO" id="GO:0003677">
    <property type="term" value="F:DNA binding"/>
    <property type="evidence" value="ECO:0007669"/>
    <property type="project" value="InterPro"/>
</dbReference>
<evidence type="ECO:0000256" key="14">
    <source>
        <dbReference type="ARBA" id="ARBA00023242"/>
    </source>
</evidence>
<evidence type="ECO:0000313" key="19">
    <source>
        <dbReference type="EMBL" id="KAF0323750.1"/>
    </source>
</evidence>
<dbReference type="PROSITE" id="PS01244">
    <property type="entry name" value="ACONITASE_2"/>
    <property type="match status" value="1"/>
</dbReference>
<dbReference type="SMART" id="SM00906">
    <property type="entry name" value="Fungal_trans"/>
    <property type="match status" value="1"/>
</dbReference>
<dbReference type="Pfam" id="PF00694">
    <property type="entry name" value="Aconitase_C"/>
    <property type="match status" value="1"/>
</dbReference>
<dbReference type="NCBIfam" id="TIGR01340">
    <property type="entry name" value="aconitase_mito"/>
    <property type="match status" value="1"/>
</dbReference>
<keyword evidence="14" id="KW-0539">Nucleus</keyword>
<evidence type="ECO:0000256" key="10">
    <source>
        <dbReference type="ARBA" id="ARBA00023004"/>
    </source>
</evidence>
<evidence type="ECO:0000256" key="15">
    <source>
        <dbReference type="ARBA" id="ARBA00023501"/>
    </source>
</evidence>
<dbReference type="InterPro" id="IPR015932">
    <property type="entry name" value="Aconitase_dom2"/>
</dbReference>
<dbReference type="FunFam" id="3.40.1060.10:FF:000001">
    <property type="entry name" value="Aconitate hydratase, mitochondrial"/>
    <property type="match status" value="1"/>
</dbReference>
<dbReference type="GO" id="GO:0005829">
    <property type="term" value="C:cytosol"/>
    <property type="evidence" value="ECO:0007669"/>
    <property type="project" value="TreeGrafter"/>
</dbReference>
<feature type="compositionally biased region" description="Polar residues" evidence="17">
    <location>
        <begin position="158"/>
        <end position="184"/>
    </location>
</feature>
<evidence type="ECO:0000259" key="18">
    <source>
        <dbReference type="SMART" id="SM00906"/>
    </source>
</evidence>
<keyword evidence="11" id="KW-0411">Iron-sulfur</keyword>
<dbReference type="FunFam" id="3.30.499.10:FF:000004">
    <property type="entry name" value="Aconitate hydratase, mitochondrial"/>
    <property type="match status" value="1"/>
</dbReference>
<comment type="caution">
    <text evidence="19">The sequence shown here is derived from an EMBL/GenBank/DDBJ whole genome shotgun (WGS) entry which is preliminary data.</text>
</comment>
<dbReference type="InterPro" id="IPR001030">
    <property type="entry name" value="Acoase/IPM_deHydtase_lsu_aba"/>
</dbReference>
<dbReference type="SUPFAM" id="SSF52016">
    <property type="entry name" value="LeuD/IlvD-like"/>
    <property type="match status" value="1"/>
</dbReference>
<dbReference type="FunFam" id="3.20.19.10:FF:000002">
    <property type="entry name" value="Aconitate hydratase, mitochondrial"/>
    <property type="match status" value="1"/>
</dbReference>
<evidence type="ECO:0000256" key="6">
    <source>
        <dbReference type="ARBA" id="ARBA00015940"/>
    </source>
</evidence>
<dbReference type="GO" id="GO:0005739">
    <property type="term" value="C:mitochondrion"/>
    <property type="evidence" value="ECO:0007669"/>
    <property type="project" value="UniProtKB-SubCell"/>
</dbReference>
<dbReference type="EMBL" id="WOWK01000049">
    <property type="protein sequence ID" value="KAF0323750.1"/>
    <property type="molecule type" value="Genomic_DNA"/>
</dbReference>
<dbReference type="Pfam" id="PF04082">
    <property type="entry name" value="Fungal_trans"/>
    <property type="match status" value="1"/>
</dbReference>
<comment type="cofactor">
    <cofactor evidence="1">
        <name>[4Fe-4S] cluster</name>
        <dbReference type="ChEBI" id="CHEBI:49883"/>
    </cofactor>
</comment>
<dbReference type="Gene3D" id="3.20.19.10">
    <property type="entry name" value="Aconitase, domain 4"/>
    <property type="match status" value="1"/>
</dbReference>
<dbReference type="GO" id="GO:0006351">
    <property type="term" value="P:DNA-templated transcription"/>
    <property type="evidence" value="ECO:0007669"/>
    <property type="project" value="InterPro"/>
</dbReference>
<feature type="region of interest" description="Disordered" evidence="17">
    <location>
        <begin position="131"/>
        <end position="200"/>
    </location>
</feature>
<keyword evidence="13" id="KW-0456">Lyase</keyword>
<name>A0A8H3WCM4_9PEZI</name>
<accession>A0A8H3WCM4</accession>
<protein>
    <recommendedName>
        <fullName evidence="6">Aconitate hydratase, mitochondrial</fullName>
        <ecNumber evidence="5">4.2.1.3</ecNumber>
    </recommendedName>
    <alternativeName>
        <fullName evidence="16">Citrate hydro-lyase</fullName>
    </alternativeName>
</protein>
<evidence type="ECO:0000256" key="11">
    <source>
        <dbReference type="ARBA" id="ARBA00023014"/>
    </source>
</evidence>
<dbReference type="GO" id="GO:0006099">
    <property type="term" value="P:tricarboxylic acid cycle"/>
    <property type="evidence" value="ECO:0007669"/>
    <property type="project" value="UniProtKB-KW"/>
</dbReference>
<dbReference type="PRINTS" id="PR00415">
    <property type="entry name" value="ACONITASE"/>
</dbReference>
<keyword evidence="10" id="KW-0408">Iron</keyword>
<keyword evidence="8" id="KW-0479">Metal-binding</keyword>
<evidence type="ECO:0000256" key="3">
    <source>
        <dbReference type="ARBA" id="ARBA00004717"/>
    </source>
</evidence>
<comment type="pathway">
    <text evidence="3">Carbohydrate metabolism; tricarboxylic acid cycle; isocitrate from oxaloacetate: step 2/2.</text>
</comment>
<dbReference type="CDD" id="cd12148">
    <property type="entry name" value="fungal_TF_MHR"/>
    <property type="match status" value="1"/>
</dbReference>
<keyword evidence="7" id="KW-0816">Tricarboxylic acid cycle</keyword>
<dbReference type="InterPro" id="IPR015928">
    <property type="entry name" value="Aconitase/3IPM_dehydase_swvl"/>
</dbReference>
<dbReference type="GO" id="GO:0008270">
    <property type="term" value="F:zinc ion binding"/>
    <property type="evidence" value="ECO:0007669"/>
    <property type="project" value="InterPro"/>
</dbReference>
<evidence type="ECO:0000256" key="5">
    <source>
        <dbReference type="ARBA" id="ARBA00012926"/>
    </source>
</evidence>
<evidence type="ECO:0000256" key="7">
    <source>
        <dbReference type="ARBA" id="ARBA00022532"/>
    </source>
</evidence>
<dbReference type="InterPro" id="IPR015931">
    <property type="entry name" value="Acnase/IPM_dHydase_lsu_aba_1/3"/>
</dbReference>
<gene>
    <name evidence="19" type="ORF">GQ607_008959</name>
</gene>
<evidence type="ECO:0000256" key="1">
    <source>
        <dbReference type="ARBA" id="ARBA00001966"/>
    </source>
</evidence>
<evidence type="ECO:0000256" key="12">
    <source>
        <dbReference type="ARBA" id="ARBA00023128"/>
    </source>
</evidence>
<comment type="subcellular location">
    <subcellularLocation>
        <location evidence="2">Mitochondrion</location>
    </subcellularLocation>
</comment>
<dbReference type="InterPro" id="IPR006248">
    <property type="entry name" value="Aconitase_mito-like"/>
</dbReference>
<proteinExistence type="inferred from homology"/>
<dbReference type="Gene3D" id="3.30.499.10">
    <property type="entry name" value="Aconitase, domain 3"/>
    <property type="match status" value="2"/>
</dbReference>
<feature type="domain" description="Xylanolytic transcriptional activator regulatory" evidence="18">
    <location>
        <begin position="441"/>
        <end position="516"/>
    </location>
</feature>
<dbReference type="Gene3D" id="3.40.1060.10">
    <property type="entry name" value="Aconitase, Domain 2"/>
    <property type="match status" value="1"/>
</dbReference>
<dbReference type="GO" id="GO:0003994">
    <property type="term" value="F:aconitate hydratase activity"/>
    <property type="evidence" value="ECO:0007669"/>
    <property type="project" value="UniProtKB-EC"/>
</dbReference>
<dbReference type="SUPFAM" id="SSF53732">
    <property type="entry name" value="Aconitase iron-sulfur domain"/>
    <property type="match status" value="1"/>
</dbReference>
<dbReference type="InterPro" id="IPR036008">
    <property type="entry name" value="Aconitase_4Fe-4S_dom"/>
</dbReference>